<sequence>MTALSNKDMDKLKEKALQLRPKIDNLEYSHGRVAEILGIPKEQLIEIYCEMGFPYYTMDISEVEEDINTCKKFFKKA</sequence>
<proteinExistence type="predicted"/>
<evidence type="ECO:0000313" key="2">
    <source>
        <dbReference type="Proteomes" id="UP000301475"/>
    </source>
</evidence>
<gene>
    <name evidence="1" type="ORF">E5Z56_00710</name>
</gene>
<accession>A0A4P8XUE6</accession>
<name>A0A4P8XUE6_9FIRM</name>
<organism evidence="1 2">
    <name type="scientific">Ruminococcus bovis</name>
    <dbReference type="NCBI Taxonomy" id="2564099"/>
    <lineage>
        <taxon>Bacteria</taxon>
        <taxon>Bacillati</taxon>
        <taxon>Bacillota</taxon>
        <taxon>Clostridia</taxon>
        <taxon>Eubacteriales</taxon>
        <taxon>Oscillospiraceae</taxon>
        <taxon>Ruminococcus</taxon>
    </lineage>
</organism>
<reference evidence="1 2" key="1">
    <citation type="submission" date="2019-04" db="EMBL/GenBank/DDBJ databases">
        <authorList>
            <person name="Embree M."/>
            <person name="Gaffney J.R."/>
        </authorList>
    </citation>
    <scope>NUCLEOTIDE SEQUENCE [LARGE SCALE GENOMIC DNA]</scope>
    <source>
        <strain evidence="1 2">JE7A12</strain>
    </source>
</reference>
<dbReference type="EMBL" id="CP039381">
    <property type="protein sequence ID" value="QCT05974.1"/>
    <property type="molecule type" value="Genomic_DNA"/>
</dbReference>
<dbReference type="KEGG" id="ruj:E5Z56_00710"/>
<dbReference type="Proteomes" id="UP000301475">
    <property type="component" value="Chromosome"/>
</dbReference>
<dbReference type="AlphaFoldDB" id="A0A4P8XUE6"/>
<dbReference type="RefSeq" id="WP_138156074.1">
    <property type="nucleotide sequence ID" value="NZ_CP039381.1"/>
</dbReference>
<dbReference type="OrthoDB" id="9796320at2"/>
<keyword evidence="2" id="KW-1185">Reference proteome</keyword>
<evidence type="ECO:0000313" key="1">
    <source>
        <dbReference type="EMBL" id="QCT05974.1"/>
    </source>
</evidence>
<protein>
    <submittedName>
        <fullName evidence="1">Uncharacterized protein</fullName>
    </submittedName>
</protein>